<keyword evidence="4" id="KW-1278">Translocase</keyword>
<gene>
    <name evidence="7" type="ORF">LPB142_05745</name>
</gene>
<dbReference type="PANTHER" id="PTHR42794">
    <property type="entry name" value="HEMIN IMPORT ATP-BINDING PROTEIN HMUV"/>
    <property type="match status" value="1"/>
</dbReference>
<feature type="domain" description="ABC transporter" evidence="6">
    <location>
        <begin position="4"/>
        <end position="227"/>
    </location>
</feature>
<dbReference type="Proteomes" id="UP000176562">
    <property type="component" value="Chromosome"/>
</dbReference>
<comment type="function">
    <text evidence="5">Part of the ABC transporter complex HmuTUV involved in hemin import. Responsible for energy coupling to the transport system.</text>
</comment>
<dbReference type="Pfam" id="PF00005">
    <property type="entry name" value="ABC_tran"/>
    <property type="match status" value="1"/>
</dbReference>
<dbReference type="SMART" id="SM00382">
    <property type="entry name" value="AAA"/>
    <property type="match status" value="1"/>
</dbReference>
<dbReference type="RefSeq" id="WP_071165782.1">
    <property type="nucleotide sequence ID" value="NZ_CP017781.1"/>
</dbReference>
<evidence type="ECO:0000256" key="4">
    <source>
        <dbReference type="ARBA" id="ARBA00022967"/>
    </source>
</evidence>
<dbReference type="KEGG" id="rhp:LPB142_05745"/>
<dbReference type="InterPro" id="IPR017871">
    <property type="entry name" value="ABC_transporter-like_CS"/>
</dbReference>
<dbReference type="InterPro" id="IPR003439">
    <property type="entry name" value="ABC_transporter-like_ATP-bd"/>
</dbReference>
<dbReference type="InterPro" id="IPR027417">
    <property type="entry name" value="P-loop_NTPase"/>
</dbReference>
<dbReference type="GO" id="GO:0016887">
    <property type="term" value="F:ATP hydrolysis activity"/>
    <property type="evidence" value="ECO:0007669"/>
    <property type="project" value="InterPro"/>
</dbReference>
<sequence length="247" mass="25192">MSLMSLENLSVRRAGEVVLAPLSLRLEPGECVGLIGPNGAGKTTLMRAALGLIGASGTSALAALSPAARAARAAWLPQAREIVWPVSVAHLVGLGAAARGRPETHPSVAAALARLDLAPLAARQANALSGGEQARVLLARALAQDTPLILADEPLAGLDPAQAIRTMGLLAALAAEGRGVLASLHDLSLAARFCTRLIVLHRGRLVADGAPAAVLTDALLAEVFGIRCTRVATPEGLMLLPEGVIAR</sequence>
<dbReference type="EMBL" id="CP017781">
    <property type="protein sequence ID" value="AOZ68882.1"/>
    <property type="molecule type" value="Genomic_DNA"/>
</dbReference>
<accession>A0A1D9MAJ2</accession>
<evidence type="ECO:0000259" key="6">
    <source>
        <dbReference type="PROSITE" id="PS50893"/>
    </source>
</evidence>
<evidence type="ECO:0000256" key="5">
    <source>
        <dbReference type="ARBA" id="ARBA00037066"/>
    </source>
</evidence>
<protein>
    <submittedName>
        <fullName evidence="7">ABC transporter</fullName>
    </submittedName>
</protein>
<dbReference type="CDD" id="cd03214">
    <property type="entry name" value="ABC_Iron-Siderophores_B12_Hemin"/>
    <property type="match status" value="1"/>
</dbReference>
<dbReference type="Gene3D" id="3.40.50.300">
    <property type="entry name" value="P-loop containing nucleotide triphosphate hydrolases"/>
    <property type="match status" value="1"/>
</dbReference>
<keyword evidence="2" id="KW-0547">Nucleotide-binding</keyword>
<keyword evidence="8" id="KW-1185">Reference proteome</keyword>
<evidence type="ECO:0000313" key="7">
    <source>
        <dbReference type="EMBL" id="AOZ68882.1"/>
    </source>
</evidence>
<proteinExistence type="predicted"/>
<reference evidence="7 8" key="1">
    <citation type="submission" date="2016-10" db="EMBL/GenBank/DDBJ databases">
        <title>Rhodobacter sp. LPB0142, isolated from sea water.</title>
        <authorList>
            <person name="Kim E."/>
            <person name="Yi H."/>
        </authorList>
    </citation>
    <scope>NUCLEOTIDE SEQUENCE [LARGE SCALE GENOMIC DNA]</scope>
    <source>
        <strain evidence="7 8">LPB0142</strain>
    </source>
</reference>
<organism evidence="7 8">
    <name type="scientific">Rhodobacter xanthinilyticus</name>
    <dbReference type="NCBI Taxonomy" id="1850250"/>
    <lineage>
        <taxon>Bacteria</taxon>
        <taxon>Pseudomonadati</taxon>
        <taxon>Pseudomonadota</taxon>
        <taxon>Alphaproteobacteria</taxon>
        <taxon>Rhodobacterales</taxon>
        <taxon>Rhodobacter group</taxon>
        <taxon>Rhodobacter</taxon>
    </lineage>
</organism>
<dbReference type="SUPFAM" id="SSF52540">
    <property type="entry name" value="P-loop containing nucleoside triphosphate hydrolases"/>
    <property type="match status" value="1"/>
</dbReference>
<evidence type="ECO:0000313" key="8">
    <source>
        <dbReference type="Proteomes" id="UP000176562"/>
    </source>
</evidence>
<dbReference type="AlphaFoldDB" id="A0A1D9MAJ2"/>
<dbReference type="PROSITE" id="PS00211">
    <property type="entry name" value="ABC_TRANSPORTER_1"/>
    <property type="match status" value="1"/>
</dbReference>
<evidence type="ECO:0000256" key="1">
    <source>
        <dbReference type="ARBA" id="ARBA00022448"/>
    </source>
</evidence>
<keyword evidence="1" id="KW-0813">Transport</keyword>
<evidence type="ECO:0000256" key="2">
    <source>
        <dbReference type="ARBA" id="ARBA00022741"/>
    </source>
</evidence>
<dbReference type="GO" id="GO:0005524">
    <property type="term" value="F:ATP binding"/>
    <property type="evidence" value="ECO:0007669"/>
    <property type="project" value="UniProtKB-KW"/>
</dbReference>
<dbReference type="PANTHER" id="PTHR42794:SF1">
    <property type="entry name" value="HEMIN IMPORT ATP-BINDING PROTEIN HMUV"/>
    <property type="match status" value="1"/>
</dbReference>
<dbReference type="STRING" id="1850250.LPB142_05745"/>
<dbReference type="PROSITE" id="PS50893">
    <property type="entry name" value="ABC_TRANSPORTER_2"/>
    <property type="match status" value="1"/>
</dbReference>
<evidence type="ECO:0000256" key="3">
    <source>
        <dbReference type="ARBA" id="ARBA00022840"/>
    </source>
</evidence>
<name>A0A1D9MAJ2_9RHOB</name>
<keyword evidence="3" id="KW-0067">ATP-binding</keyword>
<dbReference type="InterPro" id="IPR003593">
    <property type="entry name" value="AAA+_ATPase"/>
</dbReference>